<evidence type="ECO:0000313" key="1">
    <source>
        <dbReference type="EMBL" id="MBB4276435.1"/>
    </source>
</evidence>
<dbReference type="Proteomes" id="UP000533641">
    <property type="component" value="Unassembled WGS sequence"/>
</dbReference>
<dbReference type="EMBL" id="JACIGM010000009">
    <property type="protein sequence ID" value="MBB4276435.1"/>
    <property type="molecule type" value="Genomic_DNA"/>
</dbReference>
<accession>A0A7W6RR89</accession>
<name>A0A7W6RR89_9HYPH</name>
<dbReference type="AlphaFoldDB" id="A0A7W6RR89"/>
<proteinExistence type="predicted"/>
<protein>
    <submittedName>
        <fullName evidence="1">DNA-binding transcriptional LysR family regulator</fullName>
    </submittedName>
</protein>
<keyword evidence="1" id="KW-0238">DNA-binding</keyword>
<organism evidence="1 2">
    <name type="scientific">Rhizobium mongolense</name>
    <dbReference type="NCBI Taxonomy" id="57676"/>
    <lineage>
        <taxon>Bacteria</taxon>
        <taxon>Pseudomonadati</taxon>
        <taxon>Pseudomonadota</taxon>
        <taxon>Alphaproteobacteria</taxon>
        <taxon>Hyphomicrobiales</taxon>
        <taxon>Rhizobiaceae</taxon>
        <taxon>Rhizobium/Agrobacterium group</taxon>
        <taxon>Rhizobium</taxon>
    </lineage>
</organism>
<sequence>MPSILAYYVVYRAEYASLPKLQAFRNWLIEEAAAVQS</sequence>
<gene>
    <name evidence="1" type="ORF">GGE12_004232</name>
</gene>
<comment type="caution">
    <text evidence="1">The sequence shown here is derived from an EMBL/GenBank/DDBJ whole genome shotgun (WGS) entry which is preliminary data.</text>
</comment>
<reference evidence="1 2" key="1">
    <citation type="submission" date="2020-08" db="EMBL/GenBank/DDBJ databases">
        <title>Genomic Encyclopedia of Type Strains, Phase IV (KMG-V): Genome sequencing to study the core and pangenomes of soil and plant-associated prokaryotes.</title>
        <authorList>
            <person name="Whitman W."/>
        </authorList>
    </citation>
    <scope>NUCLEOTIDE SEQUENCE [LARGE SCALE GENOMIC DNA]</scope>
    <source>
        <strain evidence="1 2">SEMIA 402</strain>
    </source>
</reference>
<evidence type="ECO:0000313" key="2">
    <source>
        <dbReference type="Proteomes" id="UP000533641"/>
    </source>
</evidence>
<dbReference type="GO" id="GO:0003677">
    <property type="term" value="F:DNA binding"/>
    <property type="evidence" value="ECO:0007669"/>
    <property type="project" value="UniProtKB-KW"/>
</dbReference>